<dbReference type="RefSeq" id="WP_348387645.1">
    <property type="nucleotide sequence ID" value="NZ_CP134146.1"/>
</dbReference>
<evidence type="ECO:0000313" key="1">
    <source>
        <dbReference type="EMBL" id="WNC68489.1"/>
    </source>
</evidence>
<gene>
    <name evidence="1" type="ORF">RI845_18485</name>
</gene>
<dbReference type="EMBL" id="CP134146">
    <property type="protein sequence ID" value="WNC68489.1"/>
    <property type="molecule type" value="Genomic_DNA"/>
</dbReference>
<name>A0ABY9TI34_9GAMM</name>
<accession>A0ABY9TI34</accession>
<dbReference type="Proteomes" id="UP001248581">
    <property type="component" value="Chromosome"/>
</dbReference>
<proteinExistence type="predicted"/>
<evidence type="ECO:0000313" key="2">
    <source>
        <dbReference type="Proteomes" id="UP001248581"/>
    </source>
</evidence>
<protein>
    <submittedName>
        <fullName evidence="1">Uncharacterized protein</fullName>
    </submittedName>
</protein>
<sequence length="118" mass="13936">MFKNLIIIIVAIAVYLHFYPNEELNEWFSETKQQAQEDFSEIADTKAKVAPSKLISVLQTDFKKFSKKEVAYVKQVAETRDSLKAFHKEYCVEPKDNPRLRRQYQLKVCSTIDQYRIL</sequence>
<keyword evidence="2" id="KW-1185">Reference proteome</keyword>
<organism evidence="1 2">
    <name type="scientific">Thalassotalea nanhaiensis</name>
    <dbReference type="NCBI Taxonomy" id="3065648"/>
    <lineage>
        <taxon>Bacteria</taxon>
        <taxon>Pseudomonadati</taxon>
        <taxon>Pseudomonadota</taxon>
        <taxon>Gammaproteobacteria</taxon>
        <taxon>Alteromonadales</taxon>
        <taxon>Colwelliaceae</taxon>
        <taxon>Thalassotalea</taxon>
    </lineage>
</organism>
<reference evidence="2" key="1">
    <citation type="submission" date="2023-09" db="EMBL/GenBank/DDBJ databases">
        <authorList>
            <person name="Li S."/>
            <person name="Li X."/>
            <person name="Zhang C."/>
            <person name="Zhao Z."/>
        </authorList>
    </citation>
    <scope>NUCLEOTIDE SEQUENCE [LARGE SCALE GENOMIC DNA]</scope>
    <source>
        <strain evidence="2">SQ345</strain>
    </source>
</reference>